<feature type="transmembrane region" description="Helical" evidence="16">
    <location>
        <begin position="52"/>
        <end position="74"/>
    </location>
</feature>
<feature type="transmembrane region" description="Helical" evidence="16">
    <location>
        <begin position="186"/>
        <end position="203"/>
    </location>
</feature>
<evidence type="ECO:0000256" key="1">
    <source>
        <dbReference type="ARBA" id="ARBA00004651"/>
    </source>
</evidence>
<sequence length="422" mass="45936">MLKWFKRPARSEATYTQNLIPAAVSSMGAGGQSVGSRGFRILSAQDSLDQGFIWAILALLCLGLVMVYSATVALPDANRYSGYETTYFLVRHAFSIGFAFVVSFFVFQIPMKTWQQLSPLIFLCCLVLLMIVLIPGIGRDVNGSRRWLSLYLMNIQPSELAKVAAVLYAADYAVRKQQYMQRIGKVLIPMVIAMFLVGMLLLLEPDMGAFIVIVTAVFGILFLAGINARVFFGVLVMLSTAFAALIAFSSYRRARLLAYLDPWSGDNAMNKAYQLSHSLIAFGRGEIWGVGLGGSIEKLHYLPEAHTDFLLAVVGEELGFVGVAVVILLFGYVVKKCFSIGAQAAALEKTYSALVAKGMGIWLGVQCFINAGVNLGVLPTKGLTLPLMSYGGSAILMNCVGLALVLRVDYENRCMMQGKAVS</sequence>
<organism evidence="17 18">
    <name type="scientific">Limnobacter litoralis</name>
    <dbReference type="NCBI Taxonomy" id="481366"/>
    <lineage>
        <taxon>Bacteria</taxon>
        <taxon>Pseudomonadati</taxon>
        <taxon>Pseudomonadota</taxon>
        <taxon>Betaproteobacteria</taxon>
        <taxon>Burkholderiales</taxon>
        <taxon>Burkholderiaceae</taxon>
        <taxon>Limnobacter</taxon>
    </lineage>
</organism>
<dbReference type="EC" id="2.4.99.28" evidence="16"/>
<feature type="transmembrane region" description="Helical" evidence="16">
    <location>
        <begin position="86"/>
        <end position="107"/>
    </location>
</feature>
<feature type="transmembrane region" description="Helical" evidence="16">
    <location>
        <begin position="309"/>
        <end position="334"/>
    </location>
</feature>
<dbReference type="Pfam" id="PF01098">
    <property type="entry name" value="FTSW_RODA_SPOVE"/>
    <property type="match status" value="1"/>
</dbReference>
<dbReference type="RefSeq" id="WP_284280545.1">
    <property type="nucleotide sequence ID" value="NZ_BSOJ01000012.1"/>
</dbReference>
<keyword evidence="3 16" id="KW-1003">Cell membrane</keyword>
<evidence type="ECO:0000256" key="2">
    <source>
        <dbReference type="ARBA" id="ARBA00004752"/>
    </source>
</evidence>
<keyword evidence="16" id="KW-0997">Cell inner membrane</keyword>
<keyword evidence="6 16" id="KW-0808">Transferase</keyword>
<dbReference type="Proteomes" id="UP001156664">
    <property type="component" value="Unassembled WGS sequence"/>
</dbReference>
<protein>
    <recommendedName>
        <fullName evidence="16">Probable peptidoglycan glycosyltransferase FtsW</fullName>
        <shortName evidence="16">PGT</shortName>
        <ecNumber evidence="16">2.4.99.28</ecNumber>
    </recommendedName>
    <alternativeName>
        <fullName evidence="16">Cell division protein FtsW</fullName>
    </alternativeName>
    <alternativeName>
        <fullName evidence="16">Cell wall polymerase</fullName>
    </alternativeName>
    <alternativeName>
        <fullName evidence="16">Peptidoglycan polymerase</fullName>
        <shortName evidence="16">PG polymerase</shortName>
    </alternativeName>
</protein>
<evidence type="ECO:0000256" key="9">
    <source>
        <dbReference type="ARBA" id="ARBA00022984"/>
    </source>
</evidence>
<dbReference type="InterPro" id="IPR018365">
    <property type="entry name" value="Cell_cycle_FtsW-rel_CS"/>
</dbReference>
<accession>A0ABQ5YPP0</accession>
<dbReference type="InterPro" id="IPR013437">
    <property type="entry name" value="FtsW"/>
</dbReference>
<keyword evidence="12 16" id="KW-0131">Cell cycle</keyword>
<evidence type="ECO:0000256" key="16">
    <source>
        <dbReference type="HAMAP-Rule" id="MF_00913"/>
    </source>
</evidence>
<proteinExistence type="inferred from homology"/>
<name>A0ABQ5YPP0_9BURK</name>
<evidence type="ECO:0000256" key="5">
    <source>
        <dbReference type="ARBA" id="ARBA00022676"/>
    </source>
</evidence>
<evidence type="ECO:0000256" key="6">
    <source>
        <dbReference type="ARBA" id="ARBA00022679"/>
    </source>
</evidence>
<dbReference type="PROSITE" id="PS00428">
    <property type="entry name" value="FTSW_RODA_SPOVE"/>
    <property type="match status" value="1"/>
</dbReference>
<keyword evidence="11 16" id="KW-0472">Membrane</keyword>
<comment type="similarity">
    <text evidence="14 16">Belongs to the SEDS family. FtsW subfamily.</text>
</comment>
<reference evidence="18" key="1">
    <citation type="journal article" date="2019" name="Int. J. Syst. Evol. Microbiol.">
        <title>The Global Catalogue of Microorganisms (GCM) 10K type strain sequencing project: providing services to taxonomists for standard genome sequencing and annotation.</title>
        <authorList>
            <consortium name="The Broad Institute Genomics Platform"/>
            <consortium name="The Broad Institute Genome Sequencing Center for Infectious Disease"/>
            <person name="Wu L."/>
            <person name="Ma J."/>
        </authorList>
    </citation>
    <scope>NUCLEOTIDE SEQUENCE [LARGE SCALE GENOMIC DNA]</scope>
    <source>
        <strain evidence="18">NBRC 105857</strain>
    </source>
</reference>
<keyword evidence="4 16" id="KW-0132">Cell division</keyword>
<dbReference type="PANTHER" id="PTHR30474">
    <property type="entry name" value="CELL CYCLE PROTEIN"/>
    <property type="match status" value="1"/>
</dbReference>
<gene>
    <name evidence="16 17" type="primary">ftsW</name>
    <name evidence="17" type="ORF">GCM10007875_11570</name>
</gene>
<comment type="function">
    <text evidence="16">Peptidoglycan polymerase that is essential for cell division.</text>
</comment>
<dbReference type="NCBIfam" id="TIGR02614">
    <property type="entry name" value="ftsW"/>
    <property type="match status" value="1"/>
</dbReference>
<dbReference type="PANTHER" id="PTHR30474:SF2">
    <property type="entry name" value="PEPTIDOGLYCAN GLYCOSYLTRANSFERASE FTSW-RELATED"/>
    <property type="match status" value="1"/>
</dbReference>
<comment type="caution">
    <text evidence="17">The sequence shown here is derived from an EMBL/GenBank/DDBJ whole genome shotgun (WGS) entry which is preliminary data.</text>
</comment>
<evidence type="ECO:0000256" key="15">
    <source>
        <dbReference type="ARBA" id="ARBA00049902"/>
    </source>
</evidence>
<evidence type="ECO:0000256" key="14">
    <source>
        <dbReference type="ARBA" id="ARBA00038053"/>
    </source>
</evidence>
<dbReference type="EMBL" id="BSOJ01000012">
    <property type="protein sequence ID" value="GLR26069.1"/>
    <property type="molecule type" value="Genomic_DNA"/>
</dbReference>
<feature type="transmembrane region" description="Helical" evidence="16">
    <location>
        <begin position="231"/>
        <end position="251"/>
    </location>
</feature>
<evidence type="ECO:0000256" key="3">
    <source>
        <dbReference type="ARBA" id="ARBA00022475"/>
    </source>
</evidence>
<keyword evidence="18" id="KW-1185">Reference proteome</keyword>
<evidence type="ECO:0000313" key="18">
    <source>
        <dbReference type="Proteomes" id="UP001156664"/>
    </source>
</evidence>
<comment type="catalytic activity">
    <reaction evidence="15 16">
        <text>[GlcNAc-(1-&gt;4)-Mur2Ac(oyl-L-Ala-gamma-D-Glu-L-Lys-D-Ala-D-Ala)](n)-di-trans,octa-cis-undecaprenyl diphosphate + beta-D-GlcNAc-(1-&gt;4)-Mur2Ac(oyl-L-Ala-gamma-D-Glu-L-Lys-D-Ala-D-Ala)-di-trans,octa-cis-undecaprenyl diphosphate = [GlcNAc-(1-&gt;4)-Mur2Ac(oyl-L-Ala-gamma-D-Glu-L-Lys-D-Ala-D-Ala)](n+1)-di-trans,octa-cis-undecaprenyl diphosphate + di-trans,octa-cis-undecaprenyl diphosphate + H(+)</text>
        <dbReference type="Rhea" id="RHEA:23708"/>
        <dbReference type="Rhea" id="RHEA-COMP:9602"/>
        <dbReference type="Rhea" id="RHEA-COMP:9603"/>
        <dbReference type="ChEBI" id="CHEBI:15378"/>
        <dbReference type="ChEBI" id="CHEBI:58405"/>
        <dbReference type="ChEBI" id="CHEBI:60033"/>
        <dbReference type="ChEBI" id="CHEBI:78435"/>
        <dbReference type="EC" id="2.4.99.28"/>
    </reaction>
</comment>
<evidence type="ECO:0000256" key="11">
    <source>
        <dbReference type="ARBA" id="ARBA00023136"/>
    </source>
</evidence>
<comment type="pathway">
    <text evidence="2 16">Cell wall biogenesis; peptidoglycan biosynthesis.</text>
</comment>
<evidence type="ECO:0000256" key="8">
    <source>
        <dbReference type="ARBA" id="ARBA00022960"/>
    </source>
</evidence>
<keyword evidence="13 16" id="KW-0961">Cell wall biogenesis/degradation</keyword>
<keyword evidence="7 16" id="KW-0812">Transmembrane</keyword>
<evidence type="ECO:0000256" key="12">
    <source>
        <dbReference type="ARBA" id="ARBA00023306"/>
    </source>
</evidence>
<feature type="transmembrane region" description="Helical" evidence="16">
    <location>
        <begin position="119"/>
        <end position="138"/>
    </location>
</feature>
<keyword evidence="9 16" id="KW-0573">Peptidoglycan synthesis</keyword>
<evidence type="ECO:0000313" key="17">
    <source>
        <dbReference type="EMBL" id="GLR26069.1"/>
    </source>
</evidence>
<dbReference type="HAMAP" id="MF_00913">
    <property type="entry name" value="PGT_FtsW_proteobact"/>
    <property type="match status" value="1"/>
</dbReference>
<evidence type="ECO:0000256" key="7">
    <source>
        <dbReference type="ARBA" id="ARBA00022692"/>
    </source>
</evidence>
<keyword evidence="10 16" id="KW-1133">Transmembrane helix</keyword>
<evidence type="ECO:0000256" key="10">
    <source>
        <dbReference type="ARBA" id="ARBA00022989"/>
    </source>
</evidence>
<keyword evidence="8 16" id="KW-0133">Cell shape</keyword>
<dbReference type="InterPro" id="IPR001182">
    <property type="entry name" value="FtsW/RodA"/>
</dbReference>
<keyword evidence="5 16" id="KW-0328">Glycosyltransferase</keyword>
<comment type="subcellular location">
    <subcellularLocation>
        <location evidence="16">Cell inner membrane</location>
        <topology evidence="16">Multi-pass membrane protein</topology>
    </subcellularLocation>
    <subcellularLocation>
        <location evidence="1">Cell membrane</location>
        <topology evidence="1">Multi-pass membrane protein</topology>
    </subcellularLocation>
    <text evidence="16">Localizes to the division septum.</text>
</comment>
<feature type="transmembrane region" description="Helical" evidence="16">
    <location>
        <begin position="387"/>
        <end position="406"/>
    </location>
</feature>
<evidence type="ECO:0000256" key="13">
    <source>
        <dbReference type="ARBA" id="ARBA00023316"/>
    </source>
</evidence>
<feature type="transmembrane region" description="Helical" evidence="16">
    <location>
        <begin position="209"/>
        <end position="226"/>
    </location>
</feature>
<evidence type="ECO:0000256" key="4">
    <source>
        <dbReference type="ARBA" id="ARBA00022618"/>
    </source>
</evidence>
<feature type="transmembrane region" description="Helical" evidence="16">
    <location>
        <begin position="354"/>
        <end position="375"/>
    </location>
</feature>